<dbReference type="GO" id="GO:0016887">
    <property type="term" value="F:ATP hydrolysis activity"/>
    <property type="evidence" value="ECO:0007669"/>
    <property type="project" value="InterPro"/>
</dbReference>
<feature type="region of interest" description="Disordered" evidence="1">
    <location>
        <begin position="1"/>
        <end position="20"/>
    </location>
</feature>
<reference evidence="3 4" key="1">
    <citation type="submission" date="2017-01" db="EMBL/GenBank/DDBJ databases">
        <authorList>
            <person name="Varghese N."/>
            <person name="Submissions S."/>
        </authorList>
    </citation>
    <scope>NUCLEOTIDE SEQUENCE [LARGE SCALE GENOMIC DNA]</scope>
    <source>
        <strain evidence="3 4">DSM 44280</strain>
    </source>
</reference>
<organism evidence="3 4">
    <name type="scientific">Corynebacterium afermentans</name>
    <dbReference type="NCBI Taxonomy" id="38286"/>
    <lineage>
        <taxon>Bacteria</taxon>
        <taxon>Bacillati</taxon>
        <taxon>Actinomycetota</taxon>
        <taxon>Actinomycetes</taxon>
        <taxon>Mycobacteriales</taxon>
        <taxon>Corynebacteriaceae</taxon>
        <taxon>Corynebacterium</taxon>
    </lineage>
</organism>
<dbReference type="InterPro" id="IPR003593">
    <property type="entry name" value="AAA+_ATPase"/>
</dbReference>
<dbReference type="PANTHER" id="PTHR43581:SF4">
    <property type="entry name" value="ATP_GTP PHOSPHATASE"/>
    <property type="match status" value="1"/>
</dbReference>
<dbReference type="GO" id="GO:0005524">
    <property type="term" value="F:ATP binding"/>
    <property type="evidence" value="ECO:0007669"/>
    <property type="project" value="InterPro"/>
</dbReference>
<evidence type="ECO:0000313" key="3">
    <source>
        <dbReference type="EMBL" id="SIQ40446.1"/>
    </source>
</evidence>
<sequence>MTTVIGSDSDWAGKPVQNPEQPTLQTIHLKSEEQIGLEANSILALVGPNNSGKSYFIKQLRAILYGKSIASASIDRGLIKSVEVRWPTGDLRSYLRQVAESNFKDAGTHYDPELPYSVYGSSPLINKENFSRWDSPFNRFGVFIETFVRFDEPLSRITESDRKSLEDYGNAIVKLRDQKDAYDAVREAFKYIFNEEIHFHFHEGKLTFFLGPRPQEMPSIADANSVNVIEFLKSARTIDQQGLGMRNVVGLLMRLYTDSRSVVLIDEPEAFLHPPQAYRLGQVLQRVCQEEKRQIVCATHDRNLLSGMAREGSKQLVVHRLSYKGDVVNQYSSTNVQPDAFEDIRAKSRIRYTPILESLFSAVAVLVENENDALFFEEAFDNYESGSTVPQAHALNDSIIFIPTNGNGNFASIADLLRRLRTPTLIVGDLDLISEKKRLLNTVSVMGRHKYSEVDSLAAAIWDRFREVYSAEFEGISKQNSEGKLKSRIAKDIKADHKDEEIRRLVEELLKSLASIGILLLPVGELEGFDRSLFDSGDKNLWARKAIDSKVYENEAVLSFCADVASAASRVINVDEDASYR</sequence>
<dbReference type="InterPro" id="IPR003959">
    <property type="entry name" value="ATPase_AAA_core"/>
</dbReference>
<name>A0A9X8WIJ2_9CORY</name>
<evidence type="ECO:0000256" key="1">
    <source>
        <dbReference type="SAM" id="MobiDB-lite"/>
    </source>
</evidence>
<dbReference type="OrthoDB" id="3237462at2"/>
<dbReference type="SMART" id="SM00382">
    <property type="entry name" value="AAA"/>
    <property type="match status" value="1"/>
</dbReference>
<dbReference type="Pfam" id="PF20469">
    <property type="entry name" value="OLD-like_TOPRIM"/>
    <property type="match status" value="1"/>
</dbReference>
<dbReference type="EMBL" id="FTMH01000013">
    <property type="protein sequence ID" value="SIQ40446.1"/>
    <property type="molecule type" value="Genomic_DNA"/>
</dbReference>
<accession>A0A9X8WIJ2</accession>
<dbReference type="Pfam" id="PF13304">
    <property type="entry name" value="AAA_21"/>
    <property type="match status" value="1"/>
</dbReference>
<evidence type="ECO:0000259" key="2">
    <source>
        <dbReference type="SMART" id="SM00382"/>
    </source>
</evidence>
<dbReference type="CDD" id="cd00267">
    <property type="entry name" value="ABC_ATPase"/>
    <property type="match status" value="1"/>
</dbReference>
<proteinExistence type="predicted"/>
<gene>
    <name evidence="3" type="ORF">SAMN05421802_11357</name>
</gene>
<dbReference type="AlphaFoldDB" id="A0A9X8WIJ2"/>
<dbReference type="Proteomes" id="UP000185547">
    <property type="component" value="Unassembled WGS sequence"/>
</dbReference>
<dbReference type="RefSeq" id="WP_082855621.1">
    <property type="nucleotide sequence ID" value="NZ_FTMH01000013.1"/>
</dbReference>
<dbReference type="Gene3D" id="3.40.50.300">
    <property type="entry name" value="P-loop containing nucleotide triphosphate hydrolases"/>
    <property type="match status" value="1"/>
</dbReference>
<evidence type="ECO:0000313" key="4">
    <source>
        <dbReference type="Proteomes" id="UP000185547"/>
    </source>
</evidence>
<dbReference type="SUPFAM" id="SSF52540">
    <property type="entry name" value="P-loop containing nucleoside triphosphate hydrolases"/>
    <property type="match status" value="1"/>
</dbReference>
<dbReference type="InterPro" id="IPR034139">
    <property type="entry name" value="TOPRIM_OLD"/>
</dbReference>
<dbReference type="InterPro" id="IPR051396">
    <property type="entry name" value="Bact_Antivir_Def_Nuclease"/>
</dbReference>
<dbReference type="InterPro" id="IPR027417">
    <property type="entry name" value="P-loop_NTPase"/>
</dbReference>
<comment type="caution">
    <text evidence="3">The sequence shown here is derived from an EMBL/GenBank/DDBJ whole genome shotgun (WGS) entry which is preliminary data.</text>
</comment>
<keyword evidence="4" id="KW-1185">Reference proteome</keyword>
<protein>
    <submittedName>
        <fullName evidence="3">AAA domain-containing protein, putative AbiEii toxin, Type IV TA system</fullName>
    </submittedName>
</protein>
<dbReference type="PANTHER" id="PTHR43581">
    <property type="entry name" value="ATP/GTP PHOSPHATASE"/>
    <property type="match status" value="1"/>
</dbReference>
<feature type="domain" description="AAA+ ATPase" evidence="2">
    <location>
        <begin position="39"/>
        <end position="322"/>
    </location>
</feature>